<accession>A0A0A8ULN4</accession>
<gene>
    <name evidence="1" type="ORF">LHA_0513</name>
</gene>
<dbReference type="RefSeq" id="WP_052673559.1">
    <property type="nucleotide sequence ID" value="NZ_LN681225.1"/>
</dbReference>
<name>A0A0A8ULN4_LEGHA</name>
<evidence type="ECO:0000313" key="1">
    <source>
        <dbReference type="EMBL" id="CEK09608.1"/>
    </source>
</evidence>
<dbReference type="AlphaFoldDB" id="A0A0A8ULN4"/>
<dbReference type="PATRIC" id="fig|449.7.peg.2619"/>
<dbReference type="HOGENOM" id="CLU_483790_0_0_6"/>
<dbReference type="Proteomes" id="UP000032803">
    <property type="component" value="Chromosome I"/>
</dbReference>
<organism evidence="1 2">
    <name type="scientific">Legionella hackeliae</name>
    <dbReference type="NCBI Taxonomy" id="449"/>
    <lineage>
        <taxon>Bacteria</taxon>
        <taxon>Pseudomonadati</taxon>
        <taxon>Pseudomonadota</taxon>
        <taxon>Gammaproteobacteria</taxon>
        <taxon>Legionellales</taxon>
        <taxon>Legionellaceae</taxon>
        <taxon>Legionella</taxon>
    </lineage>
</organism>
<dbReference type="EMBL" id="LN681225">
    <property type="protein sequence ID" value="CEK09608.1"/>
    <property type="molecule type" value="Genomic_DNA"/>
</dbReference>
<evidence type="ECO:0000313" key="2">
    <source>
        <dbReference type="Proteomes" id="UP000032803"/>
    </source>
</evidence>
<keyword evidence="2" id="KW-1185">Reference proteome</keyword>
<reference evidence="2" key="1">
    <citation type="submission" date="2014-09" db="EMBL/GenBank/DDBJ databases">
        <authorList>
            <person name="Gomez-Valero L."/>
        </authorList>
    </citation>
    <scope>NUCLEOTIDE SEQUENCE [LARGE SCALE GENOMIC DNA]</scope>
    <source>
        <strain evidence="2">ATCC35250</strain>
    </source>
</reference>
<proteinExistence type="predicted"/>
<dbReference type="STRING" id="449.LHA_0513"/>
<sequence>MSKFMKLVVTGESAGIVEVTIDNTSSDLTATFTYTPDSKIPMPKEMVFGYVDGLGKTHVLAMIKKENGQWTSMRTMAPNESSDFFMHPNVKPGEMLQKPNINHKITLVEGKIVTSYQNSEDIIHDENDVNTWVSALRDLQVKSIPKTESGAIDLTKAEHIAEGGTHVLYRFPNAPFVIKLMKHNPDPKELEELEKKYAVLYDCFDRDGKKRCIREQHVTLPVLLPGKKIQNAALSIVPYQKCFKSKVKFDFKMEPAELDPYLINHNKGLFDRANKALIYHDGSQYSFNLSDYVNIDERIGGILQRLDSDAQLREVMSEFLNHYREFYQKTNIILDTVGLENILFFKDEQGDWQFKIGSAIKHDTGKYTNELFTAMHAGNEVNLSIFFNFTHAYFSPANIRAANACAMKLGLAPVINDVIIHSQELFKIAQELSIGERMLAYARHGDFETVNEILQANKDHVNFNLRDFWAYPMIADEYIKQGQSPQNYLKTVSQFPVLLPEDEDDAKRVQGAKINITARLDVHNKKILLHKELQFFFFSHKQSQETTAKNDNSLSPETEFQQI</sequence>
<protein>
    <submittedName>
        <fullName evidence="1">Uncharacterized protein</fullName>
    </submittedName>
</protein>
<dbReference type="KEGG" id="lha:LHA_0513"/>